<protein>
    <submittedName>
        <fullName evidence="11">Response regulator transcription factor</fullName>
    </submittedName>
    <submittedName>
        <fullName evidence="10">Response regulators consisting of a CheY-like receiver domain and a winged-helix DNA-binding domain</fullName>
    </submittedName>
</protein>
<keyword evidence="5" id="KW-0804">Transcription</keyword>
<dbReference type="InterPro" id="IPR001867">
    <property type="entry name" value="OmpR/PhoB-type_DNA-bd"/>
</dbReference>
<dbReference type="InterPro" id="IPR036388">
    <property type="entry name" value="WH-like_DNA-bd_sf"/>
</dbReference>
<accession>A0A023WZP5</accession>
<dbReference type="Proteomes" id="UP000025229">
    <property type="component" value="Chromosome"/>
</dbReference>
<evidence type="ECO:0000256" key="7">
    <source>
        <dbReference type="PROSITE-ProRule" id="PRU01091"/>
    </source>
</evidence>
<evidence type="ECO:0000256" key="6">
    <source>
        <dbReference type="PROSITE-ProRule" id="PRU00169"/>
    </source>
</evidence>
<gene>
    <name evidence="10" type="ORF">RradSPS_0255</name>
    <name evidence="11" type="ORF">SIL72_02800</name>
</gene>
<evidence type="ECO:0000259" key="9">
    <source>
        <dbReference type="PROSITE" id="PS51755"/>
    </source>
</evidence>
<dbReference type="EMBL" id="JAWXXX010000001">
    <property type="protein sequence ID" value="MDX5892951.1"/>
    <property type="molecule type" value="Genomic_DNA"/>
</dbReference>
<evidence type="ECO:0000313" key="11">
    <source>
        <dbReference type="EMBL" id="MDX5892951.1"/>
    </source>
</evidence>
<keyword evidence="12" id="KW-1185">Reference proteome</keyword>
<dbReference type="SMART" id="SM00448">
    <property type="entry name" value="REC"/>
    <property type="match status" value="1"/>
</dbReference>
<dbReference type="PANTHER" id="PTHR48111">
    <property type="entry name" value="REGULATOR OF RPOS"/>
    <property type="match status" value="1"/>
</dbReference>
<evidence type="ECO:0000256" key="3">
    <source>
        <dbReference type="ARBA" id="ARBA00023015"/>
    </source>
</evidence>
<evidence type="ECO:0000313" key="10">
    <source>
        <dbReference type="EMBL" id="AHY45538.1"/>
    </source>
</evidence>
<dbReference type="SUPFAM" id="SSF46894">
    <property type="entry name" value="C-terminal effector domain of the bipartite response regulators"/>
    <property type="match status" value="1"/>
</dbReference>
<dbReference type="GO" id="GO:0000976">
    <property type="term" value="F:transcription cis-regulatory region binding"/>
    <property type="evidence" value="ECO:0007669"/>
    <property type="project" value="TreeGrafter"/>
</dbReference>
<evidence type="ECO:0000259" key="8">
    <source>
        <dbReference type="PROSITE" id="PS50110"/>
    </source>
</evidence>
<dbReference type="GO" id="GO:0006355">
    <property type="term" value="P:regulation of DNA-templated transcription"/>
    <property type="evidence" value="ECO:0007669"/>
    <property type="project" value="InterPro"/>
</dbReference>
<evidence type="ECO:0000313" key="12">
    <source>
        <dbReference type="Proteomes" id="UP000025229"/>
    </source>
</evidence>
<name>A0A023WZP5_RUBRA</name>
<reference evidence="10 12" key="1">
    <citation type="submission" date="2014-03" db="EMBL/GenBank/DDBJ databases">
        <title>Complete genome sequence of the Radio-Resistant Rubrobacter radiotolerans RSPS-4.</title>
        <authorList>
            <person name="Egas C.C."/>
            <person name="Barroso C.C."/>
            <person name="Froufe H.J.C."/>
            <person name="Pacheco J.J."/>
            <person name="Albuquerque L.L."/>
            <person name="da Costa M.M.S."/>
        </authorList>
    </citation>
    <scope>NUCLEOTIDE SEQUENCE [LARGE SCALE GENOMIC DNA]</scope>
    <source>
        <strain evidence="10 12">RSPS-4</strain>
    </source>
</reference>
<keyword evidence="2" id="KW-0902">Two-component regulatory system</keyword>
<dbReference type="InterPro" id="IPR011006">
    <property type="entry name" value="CheY-like_superfamily"/>
</dbReference>
<keyword evidence="4 7" id="KW-0238">DNA-binding</keyword>
<keyword evidence="3" id="KW-0805">Transcription regulation</keyword>
<dbReference type="SUPFAM" id="SSF52172">
    <property type="entry name" value="CheY-like"/>
    <property type="match status" value="1"/>
</dbReference>
<evidence type="ECO:0000256" key="4">
    <source>
        <dbReference type="ARBA" id="ARBA00023125"/>
    </source>
</evidence>
<dbReference type="FunFam" id="3.40.50.2300:FF:000001">
    <property type="entry name" value="DNA-binding response regulator PhoB"/>
    <property type="match status" value="1"/>
</dbReference>
<feature type="DNA-binding region" description="OmpR/PhoB-type" evidence="7">
    <location>
        <begin position="135"/>
        <end position="232"/>
    </location>
</feature>
<organism evidence="10 12">
    <name type="scientific">Rubrobacter radiotolerans</name>
    <name type="common">Arthrobacter radiotolerans</name>
    <dbReference type="NCBI Taxonomy" id="42256"/>
    <lineage>
        <taxon>Bacteria</taxon>
        <taxon>Bacillati</taxon>
        <taxon>Actinomycetota</taxon>
        <taxon>Rubrobacteria</taxon>
        <taxon>Rubrobacterales</taxon>
        <taxon>Rubrobacteraceae</taxon>
        <taxon>Rubrobacter</taxon>
    </lineage>
</organism>
<dbReference type="Gene3D" id="3.40.50.2300">
    <property type="match status" value="1"/>
</dbReference>
<dbReference type="Gene3D" id="6.10.250.690">
    <property type="match status" value="1"/>
</dbReference>
<dbReference type="Pfam" id="PF00072">
    <property type="entry name" value="Response_reg"/>
    <property type="match status" value="1"/>
</dbReference>
<dbReference type="PROSITE" id="PS51755">
    <property type="entry name" value="OMPR_PHOB"/>
    <property type="match status" value="1"/>
</dbReference>
<dbReference type="PROSITE" id="PS50110">
    <property type="entry name" value="RESPONSE_REGULATORY"/>
    <property type="match status" value="1"/>
</dbReference>
<dbReference type="InterPro" id="IPR001789">
    <property type="entry name" value="Sig_transdc_resp-reg_receiver"/>
</dbReference>
<proteinExistence type="predicted"/>
<dbReference type="EMBL" id="CP007514">
    <property type="protein sequence ID" value="AHY45538.1"/>
    <property type="molecule type" value="Genomic_DNA"/>
</dbReference>
<dbReference type="InterPro" id="IPR039420">
    <property type="entry name" value="WalR-like"/>
</dbReference>
<dbReference type="SMART" id="SM00862">
    <property type="entry name" value="Trans_reg_C"/>
    <property type="match status" value="1"/>
</dbReference>
<evidence type="ECO:0000256" key="1">
    <source>
        <dbReference type="ARBA" id="ARBA00022553"/>
    </source>
</evidence>
<evidence type="ECO:0000256" key="2">
    <source>
        <dbReference type="ARBA" id="ARBA00023012"/>
    </source>
</evidence>
<dbReference type="GO" id="GO:0005829">
    <property type="term" value="C:cytosol"/>
    <property type="evidence" value="ECO:0007669"/>
    <property type="project" value="TreeGrafter"/>
</dbReference>
<feature type="modified residue" description="4-aspartylphosphate" evidence="6">
    <location>
        <position position="60"/>
    </location>
</feature>
<dbReference type="Proteomes" id="UP001281130">
    <property type="component" value="Unassembled WGS sequence"/>
</dbReference>
<dbReference type="AlphaFoldDB" id="A0A023WZP5"/>
<dbReference type="STRING" id="42256.RradSPS_0255"/>
<dbReference type="RefSeq" id="WP_038680149.1">
    <property type="nucleotide sequence ID" value="NZ_CP007514.1"/>
</dbReference>
<dbReference type="InterPro" id="IPR016032">
    <property type="entry name" value="Sig_transdc_resp-reg_C-effctor"/>
</dbReference>
<dbReference type="HOGENOM" id="CLU_000445_30_4_11"/>
<sequence length="232" mass="26467">MVQSIQGAARKILLVDDEPSLQKMLQHVLEREGFQVQVAADGEAALEQFESFEPHLIILDIMLPKLDGTEVCRRIRSKSDVPILMLTAKDDEVDRVVGLELGADDYVTKPFASRELVARVRAIMRRTSVSSEQKPDELVYDGLRVNLPSRRVMVGDKEADLTYTEFELLAALASNPGRVFSRSALLRQVWGDEFRDERTVDVHIRHLREKIERDPRNPEFIHTARGVGYVFR</sequence>
<feature type="domain" description="Response regulatory" evidence="8">
    <location>
        <begin position="11"/>
        <end position="124"/>
    </location>
</feature>
<dbReference type="GO" id="GO:0032993">
    <property type="term" value="C:protein-DNA complex"/>
    <property type="evidence" value="ECO:0007669"/>
    <property type="project" value="TreeGrafter"/>
</dbReference>
<reference evidence="11" key="2">
    <citation type="submission" date="2023-11" db="EMBL/GenBank/DDBJ databases">
        <title>MicrobeMod: A computational toolkit for identifying prokaryotic methylation and restriction-modification with nanopore sequencing.</title>
        <authorList>
            <person name="Crits-Christoph A."/>
            <person name="Kang S.C."/>
            <person name="Lee H."/>
            <person name="Ostrov N."/>
        </authorList>
    </citation>
    <scope>NUCLEOTIDE SEQUENCE</scope>
    <source>
        <strain evidence="11">ATCC 51242</strain>
    </source>
</reference>
<dbReference type="Gene3D" id="1.10.10.10">
    <property type="entry name" value="Winged helix-like DNA-binding domain superfamily/Winged helix DNA-binding domain"/>
    <property type="match status" value="1"/>
</dbReference>
<dbReference type="PANTHER" id="PTHR48111:SF40">
    <property type="entry name" value="PHOSPHATE REGULON TRANSCRIPTIONAL REGULATORY PROTEIN PHOB"/>
    <property type="match status" value="1"/>
</dbReference>
<dbReference type="FunFam" id="1.10.10.10:FF:000018">
    <property type="entry name" value="DNA-binding response regulator ResD"/>
    <property type="match status" value="1"/>
</dbReference>
<dbReference type="eggNOG" id="COG0745">
    <property type="taxonomic scope" value="Bacteria"/>
</dbReference>
<feature type="domain" description="OmpR/PhoB-type" evidence="9">
    <location>
        <begin position="135"/>
        <end position="232"/>
    </location>
</feature>
<keyword evidence="1 6" id="KW-0597">Phosphoprotein</keyword>
<dbReference type="OrthoDB" id="9802426at2"/>
<dbReference type="KEGG" id="rrd:RradSPS_0255"/>
<evidence type="ECO:0000256" key="5">
    <source>
        <dbReference type="ARBA" id="ARBA00023163"/>
    </source>
</evidence>
<dbReference type="CDD" id="cd00383">
    <property type="entry name" value="trans_reg_C"/>
    <property type="match status" value="1"/>
</dbReference>
<dbReference type="GO" id="GO:0000156">
    <property type="term" value="F:phosphorelay response regulator activity"/>
    <property type="evidence" value="ECO:0007669"/>
    <property type="project" value="TreeGrafter"/>
</dbReference>
<dbReference type="CDD" id="cd17574">
    <property type="entry name" value="REC_OmpR"/>
    <property type="match status" value="1"/>
</dbReference>
<dbReference type="Pfam" id="PF00486">
    <property type="entry name" value="Trans_reg_C"/>
    <property type="match status" value="1"/>
</dbReference>